<evidence type="ECO:0000256" key="6">
    <source>
        <dbReference type="ARBA" id="ARBA00023136"/>
    </source>
</evidence>
<evidence type="ECO:0000256" key="7">
    <source>
        <dbReference type="SAM" id="Phobius"/>
    </source>
</evidence>
<name>A0A1C2UG52_ACIPI</name>
<dbReference type="RefSeq" id="WP_017386102.1">
    <property type="nucleotide sequence ID" value="NZ_BBTQ01000052.1"/>
</dbReference>
<dbReference type="InterPro" id="IPR051907">
    <property type="entry name" value="DoxX-like_oxidoreductase"/>
</dbReference>
<keyword evidence="3" id="KW-1003">Cell membrane</keyword>
<evidence type="ECO:0000256" key="3">
    <source>
        <dbReference type="ARBA" id="ARBA00022475"/>
    </source>
</evidence>
<evidence type="ECO:0000313" key="8">
    <source>
        <dbReference type="EMBL" id="RSO53182.1"/>
    </source>
</evidence>
<comment type="caution">
    <text evidence="8">The sequence shown here is derived from an EMBL/GenBank/DDBJ whole genome shotgun (WGS) entry which is preliminary data.</text>
</comment>
<reference evidence="8 9" key="1">
    <citation type="submission" date="2018-10" db="EMBL/GenBank/DDBJ databases">
        <title>GWAS and RNA-Seq identify cryptic mechanisms of antimicrobial resistance in Acinetobacter baumannii.</title>
        <authorList>
            <person name="Sahl J.W."/>
        </authorList>
    </citation>
    <scope>NUCLEOTIDE SEQUENCE [LARGE SCALE GENOMIC DNA]</scope>
    <source>
        <strain evidence="8 9">TG41884</strain>
    </source>
</reference>
<feature type="transmembrane region" description="Helical" evidence="7">
    <location>
        <begin position="20"/>
        <end position="41"/>
    </location>
</feature>
<proteinExistence type="inferred from homology"/>
<keyword evidence="5 7" id="KW-1133">Transmembrane helix</keyword>
<evidence type="ECO:0000256" key="2">
    <source>
        <dbReference type="ARBA" id="ARBA00006679"/>
    </source>
</evidence>
<dbReference type="Proteomes" id="UP000271320">
    <property type="component" value="Unassembled WGS sequence"/>
</dbReference>
<keyword evidence="6 7" id="KW-0472">Membrane</keyword>
<feature type="transmembrane region" description="Helical" evidence="7">
    <location>
        <begin position="119"/>
        <end position="137"/>
    </location>
</feature>
<evidence type="ECO:0000313" key="9">
    <source>
        <dbReference type="Proteomes" id="UP000271320"/>
    </source>
</evidence>
<comment type="similarity">
    <text evidence="2">Belongs to the DoxX family.</text>
</comment>
<dbReference type="PANTHER" id="PTHR33452:SF1">
    <property type="entry name" value="INNER MEMBRANE PROTEIN YPHA-RELATED"/>
    <property type="match status" value="1"/>
</dbReference>
<protein>
    <submittedName>
        <fullName evidence="8">DoxX family protein</fullName>
    </submittedName>
</protein>
<evidence type="ECO:0000256" key="1">
    <source>
        <dbReference type="ARBA" id="ARBA00004651"/>
    </source>
</evidence>
<dbReference type="GO" id="GO:0005886">
    <property type="term" value="C:plasma membrane"/>
    <property type="evidence" value="ECO:0007669"/>
    <property type="project" value="UniProtKB-SubCell"/>
</dbReference>
<dbReference type="InterPro" id="IPR032808">
    <property type="entry name" value="DoxX"/>
</dbReference>
<sequence>MLKIFFQNPLYSTKFNNFSLALIRISIGLFFLTTGYNKLFVEKNQQIMLDTIIHAGIPFPEFMAVFVSLCEFVLGLMLTIGLFTQISCLILIFICFIAFITVGIYTIPSGLDLITWTSWFFYIHDLLYIFILTFILSKKPDPLTLDHLLFKKFM</sequence>
<evidence type="ECO:0000256" key="4">
    <source>
        <dbReference type="ARBA" id="ARBA00022692"/>
    </source>
</evidence>
<feature type="transmembrane region" description="Helical" evidence="7">
    <location>
        <begin position="89"/>
        <end position="107"/>
    </location>
</feature>
<keyword evidence="4 7" id="KW-0812">Transmembrane</keyword>
<comment type="subcellular location">
    <subcellularLocation>
        <location evidence="1">Cell membrane</location>
        <topology evidence="1">Multi-pass membrane protein</topology>
    </subcellularLocation>
</comment>
<dbReference type="Pfam" id="PF07681">
    <property type="entry name" value="DoxX"/>
    <property type="match status" value="1"/>
</dbReference>
<accession>A0A1C2UG52</accession>
<feature type="transmembrane region" description="Helical" evidence="7">
    <location>
        <begin position="62"/>
        <end position="83"/>
    </location>
</feature>
<dbReference type="EMBL" id="RFEW01000035">
    <property type="protein sequence ID" value="RSO53182.1"/>
    <property type="molecule type" value="Genomic_DNA"/>
</dbReference>
<organism evidence="8 9">
    <name type="scientific">Acinetobacter pittii</name>
    <name type="common">Acinetobacter genomosp. 3</name>
    <dbReference type="NCBI Taxonomy" id="48296"/>
    <lineage>
        <taxon>Bacteria</taxon>
        <taxon>Pseudomonadati</taxon>
        <taxon>Pseudomonadota</taxon>
        <taxon>Gammaproteobacteria</taxon>
        <taxon>Moraxellales</taxon>
        <taxon>Moraxellaceae</taxon>
        <taxon>Acinetobacter</taxon>
        <taxon>Acinetobacter calcoaceticus/baumannii complex</taxon>
    </lineage>
</organism>
<dbReference type="PANTHER" id="PTHR33452">
    <property type="entry name" value="OXIDOREDUCTASE CATD-RELATED"/>
    <property type="match status" value="1"/>
</dbReference>
<gene>
    <name evidence="8" type="ORF">EA752_20465</name>
</gene>
<dbReference type="AlphaFoldDB" id="A0A1C2UG52"/>
<evidence type="ECO:0000256" key="5">
    <source>
        <dbReference type="ARBA" id="ARBA00022989"/>
    </source>
</evidence>